<dbReference type="GeneID" id="18933935"/>
<dbReference type="AlphaFoldDB" id="F4RJF5"/>
<dbReference type="PANTHER" id="PTHR46929:SF3">
    <property type="entry name" value="MYB_SANT-LIKE DOMAIN-CONTAINING PROTEIN"/>
    <property type="match status" value="1"/>
</dbReference>
<sequence>MPRAKKDPNAPKVARAVWTDSKICFILNEFLTEKEDGNMIGGNWKPVAYTNVHERYTLAYPEDKVNREQIKNLYTTSKSSYTGMKKVKMTSGVGWVGGKIDMPNEWWENVGKKDKDAMKLRNNSFDYYEEMDAMLHGSKPAGALRTGTSSGTRVEAENNEEEEIEIIDHDNLEESKEESRYDEVDAQGLTQAKRDLDDLPDSDEEVSTEKGKGKAIVSDSQNLDLPTPKNPTTVSTIRKEGTKPLTSKSTPVSNIKKKMPAREVKPVTLATVIASASDNLAIKAQEKADRSAQLNSAITEAARIKADKLPNLQKALELFNPASEDQFPNLDDRLISIDVISQEAKAAVFGGLDPKMRWVWLKAQVNVIKEAREKNQGSS</sequence>
<feature type="region of interest" description="Disordered" evidence="1">
    <location>
        <begin position="139"/>
        <end position="160"/>
    </location>
</feature>
<dbReference type="PANTHER" id="PTHR46929">
    <property type="entry name" value="EXPRESSED PROTEIN"/>
    <property type="match status" value="1"/>
</dbReference>
<dbReference type="OrthoDB" id="2510647at2759"/>
<dbReference type="VEuPathDB" id="FungiDB:MELLADRAFT_85688"/>
<evidence type="ECO:0000313" key="2">
    <source>
        <dbReference type="EMBL" id="EGG07504.1"/>
    </source>
</evidence>
<dbReference type="RefSeq" id="XP_007409411.1">
    <property type="nucleotide sequence ID" value="XM_007409349.1"/>
</dbReference>
<evidence type="ECO:0000256" key="1">
    <source>
        <dbReference type="SAM" id="MobiDB-lite"/>
    </source>
</evidence>
<keyword evidence="3" id="KW-1185">Reference proteome</keyword>
<name>F4RJF5_MELLP</name>
<reference evidence="3" key="1">
    <citation type="journal article" date="2011" name="Proc. Natl. Acad. Sci. U.S.A.">
        <title>Obligate biotrophy features unraveled by the genomic analysis of rust fungi.</title>
        <authorList>
            <person name="Duplessis S."/>
            <person name="Cuomo C.A."/>
            <person name="Lin Y.-C."/>
            <person name="Aerts A."/>
            <person name="Tisserant E."/>
            <person name="Veneault-Fourrey C."/>
            <person name="Joly D.L."/>
            <person name="Hacquard S."/>
            <person name="Amselem J."/>
            <person name="Cantarel B.L."/>
            <person name="Chiu R."/>
            <person name="Coutinho P.M."/>
            <person name="Feau N."/>
            <person name="Field M."/>
            <person name="Frey P."/>
            <person name="Gelhaye E."/>
            <person name="Goldberg J."/>
            <person name="Grabherr M.G."/>
            <person name="Kodira C.D."/>
            <person name="Kohler A."/>
            <person name="Kuees U."/>
            <person name="Lindquist E.A."/>
            <person name="Lucas S.M."/>
            <person name="Mago R."/>
            <person name="Mauceli E."/>
            <person name="Morin E."/>
            <person name="Murat C."/>
            <person name="Pangilinan J.L."/>
            <person name="Park R."/>
            <person name="Pearson M."/>
            <person name="Quesneville H."/>
            <person name="Rouhier N."/>
            <person name="Sakthikumar S."/>
            <person name="Salamov A.A."/>
            <person name="Schmutz J."/>
            <person name="Selles B."/>
            <person name="Shapiro H."/>
            <person name="Tanguay P."/>
            <person name="Tuskan G.A."/>
            <person name="Henrissat B."/>
            <person name="Van de Peer Y."/>
            <person name="Rouze P."/>
            <person name="Ellis J.G."/>
            <person name="Dodds P.N."/>
            <person name="Schein J.E."/>
            <person name="Zhong S."/>
            <person name="Hamelin R.C."/>
            <person name="Grigoriev I.V."/>
            <person name="Szabo L.J."/>
            <person name="Martin F."/>
        </authorList>
    </citation>
    <scope>NUCLEOTIDE SEQUENCE [LARGE SCALE GENOMIC DNA]</scope>
    <source>
        <strain evidence="3">98AG31 / pathotype 3-4-7</strain>
    </source>
</reference>
<feature type="region of interest" description="Disordered" evidence="1">
    <location>
        <begin position="190"/>
        <end position="214"/>
    </location>
</feature>
<dbReference type="KEGG" id="mlr:MELLADRAFT_85688"/>
<organism evidence="3">
    <name type="scientific">Melampsora larici-populina (strain 98AG31 / pathotype 3-4-7)</name>
    <name type="common">Poplar leaf rust fungus</name>
    <dbReference type="NCBI Taxonomy" id="747676"/>
    <lineage>
        <taxon>Eukaryota</taxon>
        <taxon>Fungi</taxon>
        <taxon>Dikarya</taxon>
        <taxon>Basidiomycota</taxon>
        <taxon>Pucciniomycotina</taxon>
        <taxon>Pucciniomycetes</taxon>
        <taxon>Pucciniales</taxon>
        <taxon>Melampsoraceae</taxon>
        <taxon>Melampsora</taxon>
    </lineage>
</organism>
<dbReference type="InParanoid" id="F4RJF5"/>
<evidence type="ECO:0000313" key="3">
    <source>
        <dbReference type="Proteomes" id="UP000001072"/>
    </source>
</evidence>
<dbReference type="EMBL" id="GL883104">
    <property type="protein sequence ID" value="EGG07504.1"/>
    <property type="molecule type" value="Genomic_DNA"/>
</dbReference>
<gene>
    <name evidence="2" type="ORF">MELLADRAFT_85688</name>
</gene>
<dbReference type="HOGENOM" id="CLU_054602_0_0_1"/>
<protein>
    <recommendedName>
        <fullName evidence="4">Myb/SANT-like domain-containing protein</fullName>
    </recommendedName>
</protein>
<proteinExistence type="predicted"/>
<accession>F4RJF5</accession>
<evidence type="ECO:0008006" key="4">
    <source>
        <dbReference type="Google" id="ProtNLM"/>
    </source>
</evidence>
<dbReference type="Proteomes" id="UP000001072">
    <property type="component" value="Unassembled WGS sequence"/>
</dbReference>